<dbReference type="Proteomes" id="UP000321181">
    <property type="component" value="Unassembled WGS sequence"/>
</dbReference>
<feature type="signal peptide" evidence="1">
    <location>
        <begin position="1"/>
        <end position="25"/>
    </location>
</feature>
<dbReference type="EMBL" id="BJYY01000013">
    <property type="protein sequence ID" value="GEO34331.1"/>
    <property type="molecule type" value="Genomic_DNA"/>
</dbReference>
<name>A0A512DCY5_9CELL</name>
<evidence type="ECO:0000313" key="3">
    <source>
        <dbReference type="Proteomes" id="UP000321181"/>
    </source>
</evidence>
<protein>
    <submittedName>
        <fullName evidence="2">Uncharacterized protein</fullName>
    </submittedName>
</protein>
<comment type="caution">
    <text evidence="2">The sequence shown here is derived from an EMBL/GenBank/DDBJ whole genome shotgun (WGS) entry which is preliminary data.</text>
</comment>
<evidence type="ECO:0000313" key="2">
    <source>
        <dbReference type="EMBL" id="GEO34331.1"/>
    </source>
</evidence>
<keyword evidence="1" id="KW-0732">Signal</keyword>
<reference evidence="2 3" key="1">
    <citation type="submission" date="2019-07" db="EMBL/GenBank/DDBJ databases">
        <title>Whole genome shotgun sequence of Cellulomonas aerilata NBRC 106308.</title>
        <authorList>
            <person name="Hosoyama A."/>
            <person name="Uohara A."/>
            <person name="Ohji S."/>
            <person name="Ichikawa N."/>
        </authorList>
    </citation>
    <scope>NUCLEOTIDE SEQUENCE [LARGE SCALE GENOMIC DNA]</scope>
    <source>
        <strain evidence="2 3">NBRC 106308</strain>
    </source>
</reference>
<gene>
    <name evidence="2" type="ORF">CAE01nite_20560</name>
</gene>
<organism evidence="2 3">
    <name type="scientific">Cellulomonas aerilata</name>
    <dbReference type="NCBI Taxonomy" id="515326"/>
    <lineage>
        <taxon>Bacteria</taxon>
        <taxon>Bacillati</taxon>
        <taxon>Actinomycetota</taxon>
        <taxon>Actinomycetes</taxon>
        <taxon>Micrococcales</taxon>
        <taxon>Cellulomonadaceae</taxon>
        <taxon>Cellulomonas</taxon>
    </lineage>
</organism>
<accession>A0A512DCY5</accession>
<sequence length="127" mass="13148">MGVRIRGLRGQLIAALVATSTVVVAAPALAEGSFNSTVSGVRVGFESRSWADRNVDGAATRARITACSVGGVGIGIFRERFGPDALIARGSTCDAYVSGGRVASGNYHFTVERIGGSNLNGNVRVEY</sequence>
<proteinExistence type="predicted"/>
<evidence type="ECO:0000256" key="1">
    <source>
        <dbReference type="SAM" id="SignalP"/>
    </source>
</evidence>
<dbReference type="AlphaFoldDB" id="A0A512DCY5"/>
<keyword evidence="3" id="KW-1185">Reference proteome</keyword>
<feature type="chain" id="PRO_5038929395" evidence="1">
    <location>
        <begin position="26"/>
        <end position="127"/>
    </location>
</feature>